<reference evidence="1 2" key="1">
    <citation type="submission" date="2020-07" db="EMBL/GenBank/DDBJ databases">
        <authorList>
            <person name="Sun Q."/>
        </authorList>
    </citation>
    <scope>NUCLEOTIDE SEQUENCE [LARGE SCALE GENOMIC DNA]</scope>
    <source>
        <strain evidence="1 2">CGMCC 1.13654</strain>
    </source>
</reference>
<accession>A0A838L244</accession>
<dbReference type="RefSeq" id="WP_160365185.1">
    <property type="nucleotide sequence ID" value="NZ_JACEIB010000001.1"/>
</dbReference>
<protein>
    <submittedName>
        <fullName evidence="1">Uncharacterized protein</fullName>
    </submittedName>
</protein>
<dbReference type="EMBL" id="JACEIB010000001">
    <property type="protein sequence ID" value="MBA2933127.1"/>
    <property type="molecule type" value="Genomic_DNA"/>
</dbReference>
<name>A0A838L244_9SPHN</name>
<comment type="caution">
    <text evidence="1">The sequence shown here is derived from an EMBL/GenBank/DDBJ whole genome shotgun (WGS) entry which is preliminary data.</text>
</comment>
<evidence type="ECO:0000313" key="2">
    <source>
        <dbReference type="Proteomes" id="UP000570166"/>
    </source>
</evidence>
<organism evidence="1 2">
    <name type="scientific">Sphingomonas chungangi</name>
    <dbReference type="NCBI Taxonomy" id="2683589"/>
    <lineage>
        <taxon>Bacteria</taxon>
        <taxon>Pseudomonadati</taxon>
        <taxon>Pseudomonadota</taxon>
        <taxon>Alphaproteobacteria</taxon>
        <taxon>Sphingomonadales</taxon>
        <taxon>Sphingomonadaceae</taxon>
        <taxon>Sphingomonas</taxon>
    </lineage>
</organism>
<dbReference type="AlphaFoldDB" id="A0A838L244"/>
<sequence>MIENVVLVGGPLDGQKRPVSGGNILSLPPIGSGAGQLVYRRAHAESKFFHFADQMG</sequence>
<gene>
    <name evidence="1" type="ORF">HZF05_03355</name>
</gene>
<proteinExistence type="predicted"/>
<dbReference type="Proteomes" id="UP000570166">
    <property type="component" value="Unassembled WGS sequence"/>
</dbReference>
<evidence type="ECO:0000313" key="1">
    <source>
        <dbReference type="EMBL" id="MBA2933127.1"/>
    </source>
</evidence>
<keyword evidence="2" id="KW-1185">Reference proteome</keyword>